<dbReference type="InterPro" id="IPR025110">
    <property type="entry name" value="AMP-bd_C"/>
</dbReference>
<evidence type="ECO:0000259" key="4">
    <source>
        <dbReference type="Pfam" id="PF13193"/>
    </source>
</evidence>
<dbReference type="RefSeq" id="WP_075017105.1">
    <property type="nucleotide sequence ID" value="NZ_FODD01000016.1"/>
</dbReference>
<dbReference type="InterPro" id="IPR000873">
    <property type="entry name" value="AMP-dep_synth/lig_dom"/>
</dbReference>
<feature type="domain" description="AMP-dependent synthetase/ligase" evidence="3">
    <location>
        <begin position="16"/>
        <end position="398"/>
    </location>
</feature>
<sequence length="539" mass="55688">MSGTDLVGRLTGTQLAAGRGGHTAYADPDAGEVSYARLHAAARRYARALDASGVRAGSRGLIVAEDSVATVVAVLGSWWHGSVPVPVSPLLPDADMDHVVRDCAPRFVYLDVRARRAGRLLRFAGGAPAVDAAAVLAAVRADAGPHETLGEEFVDDVPGPARWPDGTDALVQYTSGSTGAPKGVRHSADAITAMLAGFGSTVPLRPEDRVLATARMSFGYGFGSSVLCPLAAGATVVLIRGAVDVHSVTAAVRRHRPTVLCSVPRMYAALLDHVERRDSPDLDRGDHREGQGTREPSERRSDDAFGTLRLCLSAGENCPPELAGRIRASFAPDLVNCLGATEALHVVLAGHAGGGAVGALGHAVAGTTATVRDEEGREVSAGTRGRLHVAGPTVSLGYTGQPGTTAFADGGLYTGDVVLRHPDGSFDYVCRSDDLLMLGGHKVAPGEIESVVRAADGVGDCAVVGSDDEHGLTVAVVYVVPASGAEPDAVRRSVAAALRAGLPAYKRPSGIRLLAELPVTVTGKVAAHRLRAQSATRTR</sequence>
<protein>
    <submittedName>
        <fullName evidence="5">Acyl-CoA synthetase (AMP-forming)/AMP-acid ligase II</fullName>
    </submittedName>
</protein>
<evidence type="ECO:0000256" key="2">
    <source>
        <dbReference type="SAM" id="MobiDB-lite"/>
    </source>
</evidence>
<feature type="region of interest" description="Disordered" evidence="2">
    <location>
        <begin position="278"/>
        <end position="301"/>
    </location>
</feature>
<keyword evidence="6" id="KW-1185">Reference proteome</keyword>
<proteinExistence type="predicted"/>
<evidence type="ECO:0000313" key="6">
    <source>
        <dbReference type="Proteomes" id="UP000181951"/>
    </source>
</evidence>
<dbReference type="STRING" id="310780.SAMN05216267_101689"/>
<organism evidence="5 6">
    <name type="scientific">Actinacidiphila rubida</name>
    <dbReference type="NCBI Taxonomy" id="310780"/>
    <lineage>
        <taxon>Bacteria</taxon>
        <taxon>Bacillati</taxon>
        <taxon>Actinomycetota</taxon>
        <taxon>Actinomycetes</taxon>
        <taxon>Kitasatosporales</taxon>
        <taxon>Streptomycetaceae</taxon>
        <taxon>Actinacidiphila</taxon>
    </lineage>
</organism>
<evidence type="ECO:0000313" key="5">
    <source>
        <dbReference type="EMBL" id="SEO06071.1"/>
    </source>
</evidence>
<reference evidence="5 6" key="1">
    <citation type="submission" date="2016-10" db="EMBL/GenBank/DDBJ databases">
        <authorList>
            <person name="de Groot N.N."/>
        </authorList>
    </citation>
    <scope>NUCLEOTIDE SEQUENCE [LARGE SCALE GENOMIC DNA]</scope>
    <source>
        <strain evidence="5 6">CGMCC 4.2026</strain>
    </source>
</reference>
<dbReference type="InterPro" id="IPR020845">
    <property type="entry name" value="AMP-binding_CS"/>
</dbReference>
<dbReference type="InterPro" id="IPR045851">
    <property type="entry name" value="AMP-bd_C_sf"/>
</dbReference>
<keyword evidence="1 5" id="KW-0436">Ligase</keyword>
<evidence type="ECO:0000259" key="3">
    <source>
        <dbReference type="Pfam" id="PF00501"/>
    </source>
</evidence>
<dbReference type="Proteomes" id="UP000181951">
    <property type="component" value="Unassembled WGS sequence"/>
</dbReference>
<dbReference type="GO" id="GO:0044550">
    <property type="term" value="P:secondary metabolite biosynthetic process"/>
    <property type="evidence" value="ECO:0007669"/>
    <property type="project" value="TreeGrafter"/>
</dbReference>
<dbReference type="Gene3D" id="3.30.300.30">
    <property type="match status" value="1"/>
</dbReference>
<dbReference type="SUPFAM" id="SSF56801">
    <property type="entry name" value="Acetyl-CoA synthetase-like"/>
    <property type="match status" value="1"/>
</dbReference>
<dbReference type="InterPro" id="IPR042099">
    <property type="entry name" value="ANL_N_sf"/>
</dbReference>
<dbReference type="Pfam" id="PF00501">
    <property type="entry name" value="AMP-binding"/>
    <property type="match status" value="1"/>
</dbReference>
<accession>A0A1H8LLN7</accession>
<dbReference type="PANTHER" id="PTHR43352">
    <property type="entry name" value="ACETYL-COA SYNTHETASE"/>
    <property type="match status" value="1"/>
</dbReference>
<dbReference type="Gene3D" id="3.40.50.12780">
    <property type="entry name" value="N-terminal domain of ligase-like"/>
    <property type="match status" value="1"/>
</dbReference>
<dbReference type="GO" id="GO:0016878">
    <property type="term" value="F:acid-thiol ligase activity"/>
    <property type="evidence" value="ECO:0007669"/>
    <property type="project" value="TreeGrafter"/>
</dbReference>
<evidence type="ECO:0000256" key="1">
    <source>
        <dbReference type="ARBA" id="ARBA00022598"/>
    </source>
</evidence>
<name>A0A1H8LLN7_9ACTN</name>
<gene>
    <name evidence="5" type="ORF">SAMN05216267_101689</name>
</gene>
<dbReference type="Pfam" id="PF13193">
    <property type="entry name" value="AMP-binding_C"/>
    <property type="match status" value="1"/>
</dbReference>
<dbReference type="AlphaFoldDB" id="A0A1H8LLN7"/>
<dbReference type="PANTHER" id="PTHR43352:SF1">
    <property type="entry name" value="ANTHRANILATE--COA LIGASE"/>
    <property type="match status" value="1"/>
</dbReference>
<dbReference type="PROSITE" id="PS00455">
    <property type="entry name" value="AMP_BINDING"/>
    <property type="match status" value="1"/>
</dbReference>
<dbReference type="EMBL" id="FODD01000016">
    <property type="protein sequence ID" value="SEO06071.1"/>
    <property type="molecule type" value="Genomic_DNA"/>
</dbReference>
<feature type="domain" description="AMP-binding enzyme C-terminal" evidence="4">
    <location>
        <begin position="447"/>
        <end position="524"/>
    </location>
</feature>